<keyword evidence="2" id="KW-0238">DNA-binding</keyword>
<dbReference type="PROSITE" id="PS50943">
    <property type="entry name" value="HTH_CROC1"/>
    <property type="match status" value="1"/>
</dbReference>
<dbReference type="Gene3D" id="1.10.260.40">
    <property type="entry name" value="lambda repressor-like DNA-binding domains"/>
    <property type="match status" value="1"/>
</dbReference>
<protein>
    <submittedName>
        <fullName evidence="6">HTH-type transcriptional regulator PrtR</fullName>
    </submittedName>
</protein>
<reference evidence="6 7" key="1">
    <citation type="submission" date="2019-07" db="EMBL/GenBank/DDBJ databases">
        <title>Whole genome shotgun sequence of Halomonas pacifica NBRC 102220.</title>
        <authorList>
            <person name="Hosoyama A."/>
            <person name="Uohara A."/>
            <person name="Ohji S."/>
            <person name="Ichikawa N."/>
        </authorList>
    </citation>
    <scope>NUCLEOTIDE SEQUENCE [LARGE SCALE GENOMIC DNA]</scope>
    <source>
        <strain evidence="6 7">NBRC 102220</strain>
    </source>
</reference>
<proteinExistence type="predicted"/>
<keyword evidence="3" id="KW-0804">Transcription</keyword>
<dbReference type="EMBL" id="BJUK01000077">
    <property type="protein sequence ID" value="GEK49170.1"/>
    <property type="molecule type" value="Genomic_DNA"/>
</dbReference>
<dbReference type="GO" id="GO:0003677">
    <property type="term" value="F:DNA binding"/>
    <property type="evidence" value="ECO:0007669"/>
    <property type="project" value="UniProtKB-KW"/>
</dbReference>
<dbReference type="InterPro" id="IPR036286">
    <property type="entry name" value="LexA/Signal_pep-like_sf"/>
</dbReference>
<keyword evidence="7" id="KW-1185">Reference proteome</keyword>
<keyword evidence="1" id="KW-0805">Transcription regulation</keyword>
<name>A0A510XGU9_9GAMM</name>
<dbReference type="SUPFAM" id="SSF47413">
    <property type="entry name" value="lambda repressor-like DNA-binding domains"/>
    <property type="match status" value="1"/>
</dbReference>
<dbReference type="CDD" id="cd00093">
    <property type="entry name" value="HTH_XRE"/>
    <property type="match status" value="1"/>
</dbReference>
<dbReference type="InterPro" id="IPR001387">
    <property type="entry name" value="Cro/C1-type_HTH"/>
</dbReference>
<dbReference type="CDD" id="cd06529">
    <property type="entry name" value="S24_LexA-like"/>
    <property type="match status" value="1"/>
</dbReference>
<dbReference type="Gene3D" id="2.10.109.10">
    <property type="entry name" value="Umud Fragment, subunit A"/>
    <property type="match status" value="1"/>
</dbReference>
<evidence type="ECO:0000313" key="6">
    <source>
        <dbReference type="EMBL" id="GEK49170.1"/>
    </source>
</evidence>
<dbReference type="InterPro" id="IPR015927">
    <property type="entry name" value="Peptidase_S24_S26A/B/C"/>
</dbReference>
<feature type="domain" description="HTH cro/C1-type" evidence="5">
    <location>
        <begin position="1"/>
        <end position="56"/>
    </location>
</feature>
<evidence type="ECO:0000313" key="7">
    <source>
        <dbReference type="Proteomes" id="UP000321275"/>
    </source>
</evidence>
<evidence type="ECO:0000256" key="4">
    <source>
        <dbReference type="SAM" id="MobiDB-lite"/>
    </source>
</evidence>
<evidence type="ECO:0000259" key="5">
    <source>
        <dbReference type="PROSITE" id="PS50943"/>
    </source>
</evidence>
<feature type="region of interest" description="Disordered" evidence="4">
    <location>
        <begin position="1"/>
        <end position="21"/>
    </location>
</feature>
<accession>A0A510XGU9</accession>
<dbReference type="Pfam" id="PF13560">
    <property type="entry name" value="HTH_31"/>
    <property type="match status" value="1"/>
</dbReference>
<dbReference type="InterPro" id="IPR039418">
    <property type="entry name" value="LexA-like"/>
</dbReference>
<dbReference type="AlphaFoldDB" id="A0A510XGU9"/>
<comment type="caution">
    <text evidence="6">The sequence shown here is derived from an EMBL/GenBank/DDBJ whole genome shotgun (WGS) entry which is preliminary data.</text>
</comment>
<dbReference type="PANTHER" id="PTHR40661">
    <property type="match status" value="1"/>
</dbReference>
<evidence type="ECO:0000256" key="2">
    <source>
        <dbReference type="ARBA" id="ARBA00023125"/>
    </source>
</evidence>
<dbReference type="PANTHER" id="PTHR40661:SF2">
    <property type="entry name" value="HTH-TYPE TRANSCRIPTIONAL REGULATOR PRTR"/>
    <property type="match status" value="1"/>
</dbReference>
<evidence type="ECO:0000256" key="1">
    <source>
        <dbReference type="ARBA" id="ARBA00023015"/>
    </source>
</evidence>
<dbReference type="SMART" id="SM00530">
    <property type="entry name" value="HTH_XRE"/>
    <property type="match status" value="1"/>
</dbReference>
<dbReference type="InterPro" id="IPR010982">
    <property type="entry name" value="Lambda_DNA-bd_dom_sf"/>
</dbReference>
<dbReference type="Proteomes" id="UP000321275">
    <property type="component" value="Unassembled WGS sequence"/>
</dbReference>
<evidence type="ECO:0000256" key="3">
    <source>
        <dbReference type="ARBA" id="ARBA00023163"/>
    </source>
</evidence>
<dbReference type="Pfam" id="PF00717">
    <property type="entry name" value="Peptidase_S24"/>
    <property type="match status" value="1"/>
</dbReference>
<organism evidence="6 7">
    <name type="scientific">Bisbaumannia pacifica</name>
    <dbReference type="NCBI Taxonomy" id="77098"/>
    <lineage>
        <taxon>Bacteria</taxon>
        <taxon>Pseudomonadati</taxon>
        <taxon>Pseudomonadota</taxon>
        <taxon>Gammaproteobacteria</taxon>
        <taxon>Oceanospirillales</taxon>
        <taxon>Halomonadaceae</taxon>
        <taxon>Bisbaumannia</taxon>
    </lineage>
</organism>
<feature type="compositionally biased region" description="Basic and acidic residues" evidence="4">
    <location>
        <begin position="11"/>
        <end position="20"/>
    </location>
</feature>
<sequence length="232" mass="25934">MQRLIKATGKRPTEIARESDVSQSTLSRILQGKIESPSDRQVAKLASYFGLSSDQIRGREEIGDQVPERSPGHNEVEFFGHLEPWDDDTPLEADEVELPLFREVEIAAGSGRTQVIENHGAKLRFARRTLRKAGVMKEHAACAYVSGDSMEPVLPDGTTVGVNTADTRVMDGKLYVIDHDGLLRVKQLHRLPGGGLRIRSFNQAEFPDEDLGPDWPEQVRIKGKVFWSSTMW</sequence>
<gene>
    <name evidence="6" type="primary">prtR</name>
    <name evidence="6" type="ORF">HPA02_34530</name>
</gene>
<dbReference type="SUPFAM" id="SSF51306">
    <property type="entry name" value="LexA/Signal peptidase"/>
    <property type="match status" value="1"/>
</dbReference>